<dbReference type="EMBL" id="BT133663">
    <property type="protein sequence ID" value="AFK33458.1"/>
    <property type="molecule type" value="mRNA"/>
</dbReference>
<accession>I3SMQ4</accession>
<evidence type="ECO:0000313" key="2">
    <source>
        <dbReference type="EMBL" id="AFK41546.1"/>
    </source>
</evidence>
<organism evidence="2">
    <name type="scientific">Lotus japonicus</name>
    <name type="common">Lotus corniculatus var. japonicus</name>
    <dbReference type="NCBI Taxonomy" id="34305"/>
    <lineage>
        <taxon>Eukaryota</taxon>
        <taxon>Viridiplantae</taxon>
        <taxon>Streptophyta</taxon>
        <taxon>Embryophyta</taxon>
        <taxon>Tracheophyta</taxon>
        <taxon>Spermatophyta</taxon>
        <taxon>Magnoliopsida</taxon>
        <taxon>eudicotyledons</taxon>
        <taxon>Gunneridae</taxon>
        <taxon>Pentapetalae</taxon>
        <taxon>rosids</taxon>
        <taxon>fabids</taxon>
        <taxon>Fabales</taxon>
        <taxon>Fabaceae</taxon>
        <taxon>Papilionoideae</taxon>
        <taxon>50 kb inversion clade</taxon>
        <taxon>NPAAA clade</taxon>
        <taxon>Hologalegina</taxon>
        <taxon>robinioid clade</taxon>
        <taxon>Loteae</taxon>
        <taxon>Lotus</taxon>
    </lineage>
</organism>
<protein>
    <submittedName>
        <fullName evidence="2">Uncharacterized protein</fullName>
    </submittedName>
</protein>
<evidence type="ECO:0000256" key="1">
    <source>
        <dbReference type="SAM" id="Phobius"/>
    </source>
</evidence>
<proteinExistence type="evidence at transcript level"/>
<sequence>MLSWWIFLFDILQGFFITYNNIVSLWMILNIENSLWSCDQNVRPRGVNSGVCCP</sequence>
<name>I3SMQ4_LOTJA</name>
<reference evidence="2" key="1">
    <citation type="submission" date="2012-05" db="EMBL/GenBank/DDBJ databases">
        <authorList>
            <person name="Krishnakumar V."/>
            <person name="Cheung F."/>
            <person name="Xiao Y."/>
            <person name="Chan A."/>
            <person name="Moskal W.A."/>
            <person name="Town C.D."/>
        </authorList>
    </citation>
    <scope>NUCLEOTIDE SEQUENCE</scope>
</reference>
<dbReference type="AlphaFoldDB" id="I3SMQ4"/>
<feature type="transmembrane region" description="Helical" evidence="1">
    <location>
        <begin position="6"/>
        <end position="29"/>
    </location>
</feature>
<keyword evidence="1" id="KW-1133">Transmembrane helix</keyword>
<keyword evidence="1" id="KW-0472">Membrane</keyword>
<dbReference type="EMBL" id="BT141752">
    <property type="protein sequence ID" value="AFK41546.1"/>
    <property type="molecule type" value="mRNA"/>
</dbReference>
<keyword evidence="1" id="KW-0812">Transmembrane</keyword>